<evidence type="ECO:0000256" key="4">
    <source>
        <dbReference type="ARBA" id="ARBA00022447"/>
    </source>
</evidence>
<comment type="similarity">
    <text evidence="2">Belongs to the IRC6 family.</text>
</comment>
<evidence type="ECO:0000256" key="1">
    <source>
        <dbReference type="ARBA" id="ARBA00002976"/>
    </source>
</evidence>
<dbReference type="InterPro" id="IPR034627">
    <property type="entry name" value="Irc6"/>
</dbReference>
<dbReference type="EMBL" id="BTGB01000009">
    <property type="protein sequence ID" value="GMM47673.1"/>
    <property type="molecule type" value="Genomic_DNA"/>
</dbReference>
<evidence type="ECO:0000256" key="3">
    <source>
        <dbReference type="ARBA" id="ARBA00015902"/>
    </source>
</evidence>
<comment type="function">
    <text evidence="1">Involved in gross chromosomal rearrangements (GCRs) and telomere healing.</text>
</comment>
<dbReference type="PANTHER" id="PTHR28043">
    <property type="entry name" value="INCREASED RECOMBINATION CENTERS PROTEIN 6"/>
    <property type="match status" value="1"/>
</dbReference>
<keyword evidence="6" id="KW-1185">Reference proteome</keyword>
<evidence type="ECO:0000313" key="6">
    <source>
        <dbReference type="Proteomes" id="UP001378960"/>
    </source>
</evidence>
<dbReference type="Gene3D" id="3.40.50.11960">
    <property type="match status" value="1"/>
</dbReference>
<evidence type="ECO:0000256" key="2">
    <source>
        <dbReference type="ARBA" id="ARBA00007973"/>
    </source>
</evidence>
<accession>A0AAV5R8D5</accession>
<sequence length="202" mass="23697">MNRIIVIGKRTVDKVKFINNVFQFQDDDEQLESSSQSGVVLSRELSTKYYNIPIQVFIDECDDIRVWINELMDLEMRELRDELQAIVILDIDEDNEYEDEIDKLYDLLSKEHLEKTNHDDIQWDGEVIVINGVDDDNIRECQSMINGIVWREREPLSDTLDKDTTIDTIVNQITTLKSQHRSMTTDEVHQHVTSVVDQLLKQ</sequence>
<proteinExistence type="inferred from homology"/>
<reference evidence="5 6" key="1">
    <citation type="journal article" date="2023" name="Elife">
        <title>Identification of key yeast species and microbe-microbe interactions impacting larval growth of Drosophila in the wild.</title>
        <authorList>
            <person name="Mure A."/>
            <person name="Sugiura Y."/>
            <person name="Maeda R."/>
            <person name="Honda K."/>
            <person name="Sakurai N."/>
            <person name="Takahashi Y."/>
            <person name="Watada M."/>
            <person name="Katoh T."/>
            <person name="Gotoh A."/>
            <person name="Gotoh Y."/>
            <person name="Taniguchi I."/>
            <person name="Nakamura K."/>
            <person name="Hayashi T."/>
            <person name="Katayama T."/>
            <person name="Uemura T."/>
            <person name="Hattori Y."/>
        </authorList>
    </citation>
    <scope>NUCLEOTIDE SEQUENCE [LARGE SCALE GENOMIC DNA]</scope>
    <source>
        <strain evidence="5 6">PK-24</strain>
    </source>
</reference>
<organism evidence="5 6">
    <name type="scientific">Pichia kluyveri</name>
    <name type="common">Yeast</name>
    <dbReference type="NCBI Taxonomy" id="36015"/>
    <lineage>
        <taxon>Eukaryota</taxon>
        <taxon>Fungi</taxon>
        <taxon>Dikarya</taxon>
        <taxon>Ascomycota</taxon>
        <taxon>Saccharomycotina</taxon>
        <taxon>Pichiomycetes</taxon>
        <taxon>Pichiales</taxon>
        <taxon>Pichiaceae</taxon>
        <taxon>Pichia</taxon>
    </lineage>
</organism>
<dbReference type="GO" id="GO:0016192">
    <property type="term" value="P:vesicle-mediated transport"/>
    <property type="evidence" value="ECO:0007669"/>
    <property type="project" value="InterPro"/>
</dbReference>
<dbReference type="PANTHER" id="PTHR28043:SF1">
    <property type="entry name" value="INCREASED RECOMBINATION CENTERS PROTEIN 6"/>
    <property type="match status" value="1"/>
</dbReference>
<comment type="caution">
    <text evidence="5">The sequence shown here is derived from an EMBL/GenBank/DDBJ whole genome shotgun (WGS) entry which is preliminary data.</text>
</comment>
<gene>
    <name evidence="5" type="ORF">DAPK24_042710</name>
</gene>
<evidence type="ECO:0000313" key="5">
    <source>
        <dbReference type="EMBL" id="GMM47673.1"/>
    </source>
</evidence>
<name>A0AAV5R8D5_PICKL</name>
<keyword evidence="4" id="KW-0160">Chromosomal rearrangement</keyword>
<protein>
    <recommendedName>
        <fullName evidence="3">Increased recombination centers protein 6</fullName>
    </recommendedName>
</protein>
<dbReference type="GO" id="GO:0030674">
    <property type="term" value="F:protein-macromolecule adaptor activity"/>
    <property type="evidence" value="ECO:0007669"/>
    <property type="project" value="TreeGrafter"/>
</dbReference>
<dbReference type="AlphaFoldDB" id="A0AAV5R8D5"/>
<dbReference type="Proteomes" id="UP001378960">
    <property type="component" value="Unassembled WGS sequence"/>
</dbReference>